<evidence type="ECO:0000256" key="2">
    <source>
        <dbReference type="ARBA" id="ARBA00022631"/>
    </source>
</evidence>
<dbReference type="EMBL" id="JABFCS010000001">
    <property type="protein sequence ID" value="NNU42520.1"/>
    <property type="molecule type" value="Genomic_DNA"/>
</dbReference>
<proteinExistence type="predicted"/>
<dbReference type="InterPro" id="IPR011051">
    <property type="entry name" value="RmlC_Cupin_sf"/>
</dbReference>
<dbReference type="GO" id="GO:0050385">
    <property type="term" value="F:ureidoglycolate lyase activity"/>
    <property type="evidence" value="ECO:0007669"/>
    <property type="project" value="UniProtKB-EC"/>
</dbReference>
<organism evidence="5 6">
    <name type="scientific">Ramlibacter montanisoli</name>
    <dbReference type="NCBI Taxonomy" id="2732512"/>
    <lineage>
        <taxon>Bacteria</taxon>
        <taxon>Pseudomonadati</taxon>
        <taxon>Pseudomonadota</taxon>
        <taxon>Betaproteobacteria</taxon>
        <taxon>Burkholderiales</taxon>
        <taxon>Comamonadaceae</taxon>
        <taxon>Ramlibacter</taxon>
    </lineage>
</organism>
<dbReference type="Pfam" id="PF04115">
    <property type="entry name" value="Ureidogly_lyase"/>
    <property type="match status" value="1"/>
</dbReference>
<comment type="subunit">
    <text evidence="1">Homodimer.</text>
</comment>
<accession>A0A849K4H2</accession>
<dbReference type="Gene3D" id="2.60.120.480">
    <property type="entry name" value="Ureidoglycolate hydrolase"/>
    <property type="match status" value="1"/>
</dbReference>
<dbReference type="GO" id="GO:0006144">
    <property type="term" value="P:purine nucleobase metabolic process"/>
    <property type="evidence" value="ECO:0007669"/>
    <property type="project" value="UniProtKB-KW"/>
</dbReference>
<evidence type="ECO:0000256" key="1">
    <source>
        <dbReference type="ARBA" id="ARBA00011738"/>
    </source>
</evidence>
<evidence type="ECO:0000256" key="3">
    <source>
        <dbReference type="ARBA" id="ARBA00023239"/>
    </source>
</evidence>
<keyword evidence="6" id="KW-1185">Reference proteome</keyword>
<dbReference type="PANTHER" id="PTHR21221">
    <property type="entry name" value="UREIDOGLYCOLATE HYDROLASE"/>
    <property type="match status" value="1"/>
</dbReference>
<dbReference type="AlphaFoldDB" id="A0A849K4H2"/>
<sequence>MPPVLRLRPLSAHDFAAYGEVLDLAEGPTRSINEGTTQRHDLPSTLELTRHGGSPVLATFRARAQPLAGPWKMLERHLWGSQTFVPLQAGRWVVLVARGHTHPDLGTLAAFSATARQGVTLHAGTWHHPLIALEDGSFLVIERKGAAVDCEVVQLEVPVRLE</sequence>
<comment type="caution">
    <text evidence="5">The sequence shown here is derived from an EMBL/GenBank/DDBJ whole genome shotgun (WGS) entry which is preliminary data.</text>
</comment>
<dbReference type="GO" id="GO:0004848">
    <property type="term" value="F:ureidoglycolate hydrolase activity"/>
    <property type="evidence" value="ECO:0007669"/>
    <property type="project" value="InterPro"/>
</dbReference>
<dbReference type="GO" id="GO:0000256">
    <property type="term" value="P:allantoin catabolic process"/>
    <property type="evidence" value="ECO:0007669"/>
    <property type="project" value="InterPro"/>
</dbReference>
<dbReference type="SUPFAM" id="SSF51182">
    <property type="entry name" value="RmlC-like cupins"/>
    <property type="match status" value="1"/>
</dbReference>
<dbReference type="CDD" id="cd20298">
    <property type="entry name" value="cupin_UAH"/>
    <property type="match status" value="1"/>
</dbReference>
<dbReference type="Proteomes" id="UP000552954">
    <property type="component" value="Unassembled WGS sequence"/>
</dbReference>
<dbReference type="RefSeq" id="WP_171556877.1">
    <property type="nucleotide sequence ID" value="NZ_JABFCS010000001.1"/>
</dbReference>
<dbReference type="InterPro" id="IPR024060">
    <property type="entry name" value="Ureidoglycolate_lyase_dom_sf"/>
</dbReference>
<dbReference type="PIRSF" id="PIRSF017306">
    <property type="entry name" value="Ureidogly_hydro"/>
    <property type="match status" value="1"/>
</dbReference>
<gene>
    <name evidence="5" type="ORF">HK415_04110</name>
</gene>
<keyword evidence="3 5" id="KW-0456">Lyase</keyword>
<dbReference type="InterPro" id="IPR047233">
    <property type="entry name" value="UAH_cupin"/>
</dbReference>
<comment type="catalytic activity">
    <reaction evidence="4">
        <text>(S)-ureidoglycolate = urea + glyoxylate</text>
        <dbReference type="Rhea" id="RHEA:11304"/>
        <dbReference type="ChEBI" id="CHEBI:16199"/>
        <dbReference type="ChEBI" id="CHEBI:36655"/>
        <dbReference type="ChEBI" id="CHEBI:57296"/>
        <dbReference type="EC" id="4.3.2.3"/>
    </reaction>
</comment>
<keyword evidence="2" id="KW-0659">Purine metabolism</keyword>
<dbReference type="InterPro" id="IPR007247">
    <property type="entry name" value="Ureidogly_lyase"/>
</dbReference>
<evidence type="ECO:0000313" key="6">
    <source>
        <dbReference type="Proteomes" id="UP000552954"/>
    </source>
</evidence>
<evidence type="ECO:0000313" key="5">
    <source>
        <dbReference type="EMBL" id="NNU42520.1"/>
    </source>
</evidence>
<protein>
    <submittedName>
        <fullName evidence="5">Ureidoglycolate lyase</fullName>
    </submittedName>
</protein>
<reference evidence="5 6" key="1">
    <citation type="submission" date="2020-05" db="EMBL/GenBank/DDBJ databases">
        <authorList>
            <person name="Khan S.A."/>
            <person name="Jeon C.O."/>
            <person name="Chun B.H."/>
        </authorList>
    </citation>
    <scope>NUCLEOTIDE SEQUENCE [LARGE SCALE GENOMIC DNA]</scope>
    <source>
        <strain evidence="5 6">B156</strain>
    </source>
</reference>
<dbReference type="PANTHER" id="PTHR21221:SF1">
    <property type="entry name" value="UREIDOGLYCOLATE LYASE"/>
    <property type="match status" value="1"/>
</dbReference>
<reference evidence="5 6" key="2">
    <citation type="submission" date="2020-06" db="EMBL/GenBank/DDBJ databases">
        <title>Ramlibacter rhizophilus sp. nov., isolated from rhizosphere soil of national flower Mugunghwa from South Korea.</title>
        <authorList>
            <person name="Zheng-Fei Y."/>
            <person name="Huan T."/>
        </authorList>
    </citation>
    <scope>NUCLEOTIDE SEQUENCE [LARGE SCALE GENOMIC DNA]</scope>
    <source>
        <strain evidence="5 6">B156</strain>
    </source>
</reference>
<name>A0A849K4H2_9BURK</name>
<evidence type="ECO:0000256" key="4">
    <source>
        <dbReference type="ARBA" id="ARBA00047684"/>
    </source>
</evidence>